<dbReference type="GO" id="GO:0005886">
    <property type="term" value="C:plasma membrane"/>
    <property type="evidence" value="ECO:0007669"/>
    <property type="project" value="TreeGrafter"/>
</dbReference>
<dbReference type="GO" id="GO:0006935">
    <property type="term" value="P:chemotaxis"/>
    <property type="evidence" value="ECO:0007669"/>
    <property type="project" value="TreeGrafter"/>
</dbReference>
<proteinExistence type="inferred from homology"/>
<evidence type="ECO:0000313" key="8">
    <source>
        <dbReference type="EMBL" id="KWK85840.1"/>
    </source>
</evidence>
<dbReference type="Gene3D" id="1.10.287.950">
    <property type="entry name" value="Methyl-accepting chemotaxis protein"/>
    <property type="match status" value="1"/>
</dbReference>
<evidence type="ECO:0000256" key="4">
    <source>
        <dbReference type="PROSITE-ProRule" id="PRU00284"/>
    </source>
</evidence>
<dbReference type="FunFam" id="1.10.287.950:FF:000001">
    <property type="entry name" value="Methyl-accepting chemotaxis sensory transducer"/>
    <property type="match status" value="1"/>
</dbReference>
<accession>A0A125JXK2</accession>
<keyword evidence="5" id="KW-0812">Transmembrane</keyword>
<dbReference type="CDD" id="cd06225">
    <property type="entry name" value="HAMP"/>
    <property type="match status" value="1"/>
</dbReference>
<organism evidence="8 9">
    <name type="scientific">Burkholderia ubonensis</name>
    <dbReference type="NCBI Taxonomy" id="101571"/>
    <lineage>
        <taxon>Bacteria</taxon>
        <taxon>Pseudomonadati</taxon>
        <taxon>Pseudomonadota</taxon>
        <taxon>Betaproteobacteria</taxon>
        <taxon>Burkholderiales</taxon>
        <taxon>Burkholderiaceae</taxon>
        <taxon>Burkholderia</taxon>
        <taxon>Burkholderia cepacia complex</taxon>
    </lineage>
</organism>
<evidence type="ECO:0000259" key="6">
    <source>
        <dbReference type="PROSITE" id="PS50111"/>
    </source>
</evidence>
<dbReference type="Pfam" id="PF00015">
    <property type="entry name" value="MCPsignal"/>
    <property type="match status" value="1"/>
</dbReference>
<comment type="similarity">
    <text evidence="3">Belongs to the methyl-accepting chemotaxis (MCP) protein family.</text>
</comment>
<gene>
    <name evidence="8" type="ORF">WM16_29345</name>
</gene>
<evidence type="ECO:0000259" key="7">
    <source>
        <dbReference type="PROSITE" id="PS50885"/>
    </source>
</evidence>
<dbReference type="SMART" id="SM00304">
    <property type="entry name" value="HAMP"/>
    <property type="match status" value="1"/>
</dbReference>
<dbReference type="SUPFAM" id="SSF58104">
    <property type="entry name" value="Methyl-accepting chemotaxis protein (MCP) signaling domain"/>
    <property type="match status" value="1"/>
</dbReference>
<feature type="domain" description="HAMP" evidence="7">
    <location>
        <begin position="206"/>
        <end position="258"/>
    </location>
</feature>
<evidence type="ECO:0000256" key="2">
    <source>
        <dbReference type="ARBA" id="ARBA00022481"/>
    </source>
</evidence>
<dbReference type="PANTHER" id="PTHR43531:SF14">
    <property type="entry name" value="METHYL-ACCEPTING CHEMOTAXIS PROTEIN I-RELATED"/>
    <property type="match status" value="1"/>
</dbReference>
<dbReference type="GO" id="GO:0007165">
    <property type="term" value="P:signal transduction"/>
    <property type="evidence" value="ECO:0007669"/>
    <property type="project" value="UniProtKB-KW"/>
</dbReference>
<dbReference type="CDD" id="cd11386">
    <property type="entry name" value="MCP_signal"/>
    <property type="match status" value="1"/>
</dbReference>
<dbReference type="InterPro" id="IPR003660">
    <property type="entry name" value="HAMP_dom"/>
</dbReference>
<dbReference type="InterPro" id="IPR051310">
    <property type="entry name" value="MCP_chemotaxis"/>
</dbReference>
<dbReference type="GO" id="GO:0004888">
    <property type="term" value="F:transmembrane signaling receptor activity"/>
    <property type="evidence" value="ECO:0007669"/>
    <property type="project" value="TreeGrafter"/>
</dbReference>
<dbReference type="Pfam" id="PF00672">
    <property type="entry name" value="HAMP"/>
    <property type="match status" value="1"/>
</dbReference>
<evidence type="ECO:0000256" key="5">
    <source>
        <dbReference type="SAM" id="Phobius"/>
    </source>
</evidence>
<sequence length="515" mass="53721">MKLSYKIPLAFAVALLLMFAGALYGIHILNRSIDTFTNDVQTNVTNERLISATLVQFKLQVQEWKDTLLRGKQADKLDKYWSAFQTRERAVNALAAQLDKQLPAGESRTLVEQFMRAHATMGDGYRRGFDAFKAAGFDPTAGDAAVAGVDREPAELLERAAKTIAGESAAVSERAGRDAQHATIASIVLMLVVLVVAMIGAFLFSRAILRPLDAAVACAKAVADGDLTREFSVAGRDEIADLLRALQTMQASLSGVVLEVRAHAESVATASAQIASGNHDLSARTEAQAASLEETAASMEQLTGAVRQSADHAQHAAQLANEASDIASAGGGVMAQAVETMSGIADSSAKVGEIISVIDGIAFQTNILALNAAVEAARAGEQGRGFAVVAAEVRTLAQRSAAAAKEIKALIDQSTQRVDAGAALIGRAGESIREIVGAVERVTTIVGEISSASQEQSGGIHQVNIAVTQMDDATQRNAALVEQASAATQALAEQAGALRHAVAVFKLPATATATA</sequence>
<dbReference type="InterPro" id="IPR004089">
    <property type="entry name" value="MCPsignal_dom"/>
</dbReference>
<name>A0A125JXK2_9BURK</name>
<keyword evidence="2" id="KW-0488">Methylation</keyword>
<comment type="subcellular location">
    <subcellularLocation>
        <location evidence="1">Membrane</location>
    </subcellularLocation>
</comment>
<keyword evidence="5" id="KW-1133">Transmembrane helix</keyword>
<dbReference type="Proteomes" id="UP000065504">
    <property type="component" value="Unassembled WGS sequence"/>
</dbReference>
<dbReference type="PROSITE" id="PS50111">
    <property type="entry name" value="CHEMOTAXIS_TRANSDUC_2"/>
    <property type="match status" value="1"/>
</dbReference>
<dbReference type="PROSITE" id="PS50885">
    <property type="entry name" value="HAMP"/>
    <property type="match status" value="1"/>
</dbReference>
<dbReference type="SMART" id="SM00283">
    <property type="entry name" value="MA"/>
    <property type="match status" value="1"/>
</dbReference>
<evidence type="ECO:0000256" key="1">
    <source>
        <dbReference type="ARBA" id="ARBA00004370"/>
    </source>
</evidence>
<comment type="caution">
    <text evidence="8">The sequence shown here is derived from an EMBL/GenBank/DDBJ whole genome shotgun (WGS) entry which is preliminary data.</text>
</comment>
<reference evidence="8 9" key="1">
    <citation type="submission" date="2015-11" db="EMBL/GenBank/DDBJ databases">
        <title>Expanding the genomic diversity of Burkholderia species for the development of highly accurate diagnostics.</title>
        <authorList>
            <person name="Sahl J."/>
            <person name="Keim P."/>
            <person name="Wagner D."/>
        </authorList>
    </citation>
    <scope>NUCLEOTIDE SEQUENCE [LARGE SCALE GENOMIC DNA]</scope>
    <source>
        <strain evidence="8 9">MSMB782WGS</strain>
    </source>
</reference>
<protein>
    <submittedName>
        <fullName evidence="8">Chemotaxis protein</fullName>
    </submittedName>
</protein>
<feature type="transmembrane region" description="Helical" evidence="5">
    <location>
        <begin position="184"/>
        <end position="204"/>
    </location>
</feature>
<dbReference type="EMBL" id="LPLU01000008">
    <property type="protein sequence ID" value="KWK85840.1"/>
    <property type="molecule type" value="Genomic_DNA"/>
</dbReference>
<evidence type="ECO:0000256" key="3">
    <source>
        <dbReference type="ARBA" id="ARBA00029447"/>
    </source>
</evidence>
<feature type="domain" description="Methyl-accepting transducer" evidence="6">
    <location>
        <begin position="263"/>
        <end position="492"/>
    </location>
</feature>
<keyword evidence="5" id="KW-0472">Membrane</keyword>
<keyword evidence="4" id="KW-0807">Transducer</keyword>
<dbReference type="RefSeq" id="WP_060231441.1">
    <property type="nucleotide sequence ID" value="NZ_LPLU01000008.1"/>
</dbReference>
<dbReference type="PANTHER" id="PTHR43531">
    <property type="entry name" value="PROTEIN ICFG"/>
    <property type="match status" value="1"/>
</dbReference>
<dbReference type="AlphaFoldDB" id="A0A125JXK2"/>
<evidence type="ECO:0000313" key="9">
    <source>
        <dbReference type="Proteomes" id="UP000065504"/>
    </source>
</evidence>